<gene>
    <name evidence="1" type="ORF">ACFSGJ_18610</name>
</gene>
<evidence type="ECO:0000313" key="1">
    <source>
        <dbReference type="EMBL" id="MFD1914219.1"/>
    </source>
</evidence>
<accession>A0ABW4SA17</accession>
<sequence length="330" mass="36425">MREFWVASGHHLTRLDEAGRMIVTDELLLAWLARPEIIPPDDACAAERALYARLRQDPRAPVPETAIAALADRDAQENWRFLAGLRDTLVMAGTVEAAYLALVREGRRMPVVFYDQLVQLILRNALQGCEDVHTLRAAELMFRAQRGHVRDGALMLADEELVSEMEAERHQSPLTAMLSGGVEGLDVLTDANAWTYWSRSDAHTMVLNFGGDPRARQGLADAMAAFVRHLLGEAVRVSPKVTAEGVDLRWFVGLDQTGTAIGNALWHGTTPEGTIVGLFTLEFEDNGWVLPSVQGHPVWLILGLDEGMSLRMKPQNLVMGLPLAEGRALH</sequence>
<dbReference type="Pfam" id="PF19879">
    <property type="entry name" value="DUF6352"/>
    <property type="match status" value="1"/>
</dbReference>
<dbReference type="Proteomes" id="UP001597353">
    <property type="component" value="Unassembled WGS sequence"/>
</dbReference>
<name>A0ABW4SA17_9RHOB</name>
<dbReference type="InterPro" id="IPR045932">
    <property type="entry name" value="DUF6352"/>
</dbReference>
<dbReference type="EMBL" id="JBHUGH010000036">
    <property type="protein sequence ID" value="MFD1914219.1"/>
    <property type="molecule type" value="Genomic_DNA"/>
</dbReference>
<organism evidence="1 2">
    <name type="scientific">Halodurantibacterium flavum</name>
    <dbReference type="NCBI Taxonomy" id="1382802"/>
    <lineage>
        <taxon>Bacteria</taxon>
        <taxon>Pseudomonadati</taxon>
        <taxon>Pseudomonadota</taxon>
        <taxon>Alphaproteobacteria</taxon>
        <taxon>Rhodobacterales</taxon>
        <taxon>Paracoccaceae</taxon>
        <taxon>Halodurantibacterium</taxon>
    </lineage>
</organism>
<proteinExistence type="predicted"/>
<keyword evidence="2" id="KW-1185">Reference proteome</keyword>
<comment type="caution">
    <text evidence="1">The sequence shown here is derived from an EMBL/GenBank/DDBJ whole genome shotgun (WGS) entry which is preliminary data.</text>
</comment>
<evidence type="ECO:0000313" key="2">
    <source>
        <dbReference type="Proteomes" id="UP001597353"/>
    </source>
</evidence>
<dbReference type="RefSeq" id="WP_390265373.1">
    <property type="nucleotide sequence ID" value="NZ_JBHUGH010000036.1"/>
</dbReference>
<reference evidence="2" key="1">
    <citation type="journal article" date="2019" name="Int. J. Syst. Evol. Microbiol.">
        <title>The Global Catalogue of Microorganisms (GCM) 10K type strain sequencing project: providing services to taxonomists for standard genome sequencing and annotation.</title>
        <authorList>
            <consortium name="The Broad Institute Genomics Platform"/>
            <consortium name="The Broad Institute Genome Sequencing Center for Infectious Disease"/>
            <person name="Wu L."/>
            <person name="Ma J."/>
        </authorList>
    </citation>
    <scope>NUCLEOTIDE SEQUENCE [LARGE SCALE GENOMIC DNA]</scope>
    <source>
        <strain evidence="2">CGMCC 4.7242</strain>
    </source>
</reference>
<protein>
    <submittedName>
        <fullName evidence="1">DUF6352 family protein</fullName>
    </submittedName>
</protein>